<evidence type="ECO:0000313" key="2">
    <source>
        <dbReference type="Proteomes" id="UP000011713"/>
    </source>
</evidence>
<reference evidence="1" key="2">
    <citation type="submission" date="2015-06" db="UniProtKB">
        <authorList>
            <consortium name="EnsemblProtists"/>
        </authorList>
    </citation>
    <scope>IDENTIFICATION</scope>
    <source>
        <strain evidence="1">Emoy2</strain>
    </source>
</reference>
<dbReference type="InParanoid" id="M4BPN4"/>
<dbReference type="HOGENOM" id="CLU_2693081_0_0_1"/>
<dbReference type="VEuPathDB" id="FungiDB:HpaG808373"/>
<dbReference type="EnsemblProtists" id="HpaT808373">
    <property type="protein sequence ID" value="HpaP808373"/>
    <property type="gene ID" value="HpaG808373"/>
</dbReference>
<reference evidence="2" key="1">
    <citation type="journal article" date="2010" name="Science">
        <title>Signatures of adaptation to obligate biotrophy in the Hyaloperonospora arabidopsidis genome.</title>
        <authorList>
            <person name="Baxter L."/>
            <person name="Tripathy S."/>
            <person name="Ishaque N."/>
            <person name="Boot N."/>
            <person name="Cabral A."/>
            <person name="Kemen E."/>
            <person name="Thines M."/>
            <person name="Ah-Fong A."/>
            <person name="Anderson R."/>
            <person name="Badejoko W."/>
            <person name="Bittner-Eddy P."/>
            <person name="Boore J.L."/>
            <person name="Chibucos M.C."/>
            <person name="Coates M."/>
            <person name="Dehal P."/>
            <person name="Delehaunty K."/>
            <person name="Dong S."/>
            <person name="Downton P."/>
            <person name="Dumas B."/>
            <person name="Fabro G."/>
            <person name="Fronick C."/>
            <person name="Fuerstenberg S.I."/>
            <person name="Fulton L."/>
            <person name="Gaulin E."/>
            <person name="Govers F."/>
            <person name="Hughes L."/>
            <person name="Humphray S."/>
            <person name="Jiang R.H."/>
            <person name="Judelson H."/>
            <person name="Kamoun S."/>
            <person name="Kyung K."/>
            <person name="Meijer H."/>
            <person name="Minx P."/>
            <person name="Morris P."/>
            <person name="Nelson J."/>
            <person name="Phuntumart V."/>
            <person name="Qutob D."/>
            <person name="Rehmany A."/>
            <person name="Rougon-Cardoso A."/>
            <person name="Ryden P."/>
            <person name="Torto-Alalibo T."/>
            <person name="Studholme D."/>
            <person name="Wang Y."/>
            <person name="Win J."/>
            <person name="Wood J."/>
            <person name="Clifton S.W."/>
            <person name="Rogers J."/>
            <person name="Van den Ackerveken G."/>
            <person name="Jones J.D."/>
            <person name="McDowell J.M."/>
            <person name="Beynon J."/>
            <person name="Tyler B.M."/>
        </authorList>
    </citation>
    <scope>NUCLEOTIDE SEQUENCE [LARGE SCALE GENOMIC DNA]</scope>
    <source>
        <strain evidence="2">Emoy2</strain>
    </source>
</reference>
<sequence>MRTTSCHNLLSPAFATVVYAKEVIRIAIFCRTAERRINALRSHRNLHISVQAVAFDEHATGVESNAARAPLPVV</sequence>
<dbReference type="EMBL" id="JH598517">
    <property type="status" value="NOT_ANNOTATED_CDS"/>
    <property type="molecule type" value="Genomic_DNA"/>
</dbReference>
<name>M4BPN4_HYAAE</name>
<dbReference type="AlphaFoldDB" id="M4BPN4"/>
<dbReference type="Proteomes" id="UP000011713">
    <property type="component" value="Unassembled WGS sequence"/>
</dbReference>
<evidence type="ECO:0000313" key="1">
    <source>
        <dbReference type="EnsemblProtists" id="HpaP808373"/>
    </source>
</evidence>
<accession>M4BPN4</accession>
<protein>
    <submittedName>
        <fullName evidence="1">Uncharacterized protein</fullName>
    </submittedName>
</protein>
<proteinExistence type="predicted"/>
<organism evidence="1 2">
    <name type="scientific">Hyaloperonospora arabidopsidis (strain Emoy2)</name>
    <name type="common">Downy mildew agent</name>
    <name type="synonym">Peronospora arabidopsidis</name>
    <dbReference type="NCBI Taxonomy" id="559515"/>
    <lineage>
        <taxon>Eukaryota</taxon>
        <taxon>Sar</taxon>
        <taxon>Stramenopiles</taxon>
        <taxon>Oomycota</taxon>
        <taxon>Peronosporomycetes</taxon>
        <taxon>Peronosporales</taxon>
        <taxon>Peronosporaceae</taxon>
        <taxon>Hyaloperonospora</taxon>
    </lineage>
</organism>
<keyword evidence="2" id="KW-1185">Reference proteome</keyword>